<gene>
    <name evidence="1" type="ORF">BLA13014_05505</name>
</gene>
<evidence type="ECO:0000313" key="2">
    <source>
        <dbReference type="Proteomes" id="UP000494261"/>
    </source>
</evidence>
<organism evidence="1 2">
    <name type="scientific">Burkholderia aenigmatica</name>
    <dbReference type="NCBI Taxonomy" id="2015348"/>
    <lineage>
        <taxon>Bacteria</taxon>
        <taxon>Pseudomonadati</taxon>
        <taxon>Pseudomonadota</taxon>
        <taxon>Betaproteobacteria</taxon>
        <taxon>Burkholderiales</taxon>
        <taxon>Burkholderiaceae</taxon>
        <taxon>Burkholderia</taxon>
        <taxon>Burkholderia cepacia complex</taxon>
    </lineage>
</organism>
<keyword evidence="1" id="KW-0645">Protease</keyword>
<sequence>MCGWRTRREGPFPLCALSLRCTSNMQTLMKVSIAPLPACWSRDAVTNFYDAVALSSVDIVYIGNVLCSSRPVVQRRERLAIARELASSGKEVVLSVRRSSEEVAADSATKWIRESGFRIEAGDANSLALLAGNASFVAGPEIPCDGASTLRRLVEWGATRWVMNAVCAGDAMQALKHARGAACEIELPVLHRRQVSDSQCPIVNCVHGGESICRLMGCDHAGRAQLGPPDWPSGIDRLRVGGVSILRVVPRTPREINLAQMLSELVRVEIGAGRQLPVGGRATGGVMRSALSWSRKK</sequence>
<proteinExistence type="predicted"/>
<evidence type="ECO:0000313" key="1">
    <source>
        <dbReference type="EMBL" id="VWC16893.1"/>
    </source>
</evidence>
<name>A0A6P2QAJ1_9BURK</name>
<protein>
    <submittedName>
        <fullName evidence="1">Putative protease</fullName>
    </submittedName>
</protein>
<dbReference type="GO" id="GO:0008233">
    <property type="term" value="F:peptidase activity"/>
    <property type="evidence" value="ECO:0007669"/>
    <property type="project" value="UniProtKB-KW"/>
</dbReference>
<dbReference type="EMBL" id="CABVQC010000045">
    <property type="protein sequence ID" value="VWC16893.1"/>
    <property type="molecule type" value="Genomic_DNA"/>
</dbReference>
<dbReference type="AlphaFoldDB" id="A0A6P2QAJ1"/>
<reference evidence="1 2" key="1">
    <citation type="submission" date="2019-09" db="EMBL/GenBank/DDBJ databases">
        <authorList>
            <person name="Depoorter E."/>
        </authorList>
    </citation>
    <scope>NUCLEOTIDE SEQUENCE [LARGE SCALE GENOMIC DNA]</scope>
    <source>
        <strain evidence="1">LMG 13014</strain>
    </source>
</reference>
<dbReference type="GO" id="GO:0006508">
    <property type="term" value="P:proteolysis"/>
    <property type="evidence" value="ECO:0007669"/>
    <property type="project" value="UniProtKB-KW"/>
</dbReference>
<accession>A0A6P2QAJ1</accession>
<dbReference type="Proteomes" id="UP000494261">
    <property type="component" value="Unassembled WGS sequence"/>
</dbReference>
<keyword evidence="1" id="KW-0378">Hydrolase</keyword>